<proteinExistence type="predicted"/>
<evidence type="ECO:0000313" key="3">
    <source>
        <dbReference type="EMBL" id="CAJ1386629.1"/>
    </source>
</evidence>
<feature type="signal peptide" evidence="2">
    <location>
        <begin position="1"/>
        <end position="25"/>
    </location>
</feature>
<sequence length="397" mass="43198">MGPWGARLVALLLSLLGLLPVLRRARQFGFGSHQAEGRSSASSALDDRASASAQSAATASRPGSSTLRVASSGTTSSTSTSSASTTPSTYGASTPSTSSASPPSPSGPSPPLPALPAVALMVCGQARSFRAERSLNDFVVRPWQEVQHWHLHVFGCFDKVPRSKLRFTAAWAYRASTQLERLGLCAQRILAFGAGGAAGVEYRWFVRWRPDFVAFKRVLHPSKLSQDCIACRFRQVGGMKQVTKGMLSWDPPNCLLRRESSIPCGDCDDQVFMVPQKFAQAALVDLTNRSKSAAYVFFVHKRRGENGLTMAWENNVRVHRICPLEVEGTLDKYVTKWRKWTMPSKYFNQTVGADPGQPALIRPCSCCCKTAPLRTCSTPRCDSVDAVAREHGGLCVP</sequence>
<evidence type="ECO:0000256" key="2">
    <source>
        <dbReference type="SAM" id="SignalP"/>
    </source>
</evidence>
<evidence type="ECO:0000313" key="4">
    <source>
        <dbReference type="Proteomes" id="UP001178507"/>
    </source>
</evidence>
<feature type="chain" id="PRO_5041426676" evidence="2">
    <location>
        <begin position="26"/>
        <end position="397"/>
    </location>
</feature>
<comment type="caution">
    <text evidence="3">The sequence shown here is derived from an EMBL/GenBank/DDBJ whole genome shotgun (WGS) entry which is preliminary data.</text>
</comment>
<dbReference type="AlphaFoldDB" id="A0AA36IHW5"/>
<organism evidence="3 4">
    <name type="scientific">Effrenium voratum</name>
    <dbReference type="NCBI Taxonomy" id="2562239"/>
    <lineage>
        <taxon>Eukaryota</taxon>
        <taxon>Sar</taxon>
        <taxon>Alveolata</taxon>
        <taxon>Dinophyceae</taxon>
        <taxon>Suessiales</taxon>
        <taxon>Symbiodiniaceae</taxon>
        <taxon>Effrenium</taxon>
    </lineage>
</organism>
<reference evidence="3" key="1">
    <citation type="submission" date="2023-08" db="EMBL/GenBank/DDBJ databases">
        <authorList>
            <person name="Chen Y."/>
            <person name="Shah S."/>
            <person name="Dougan E. K."/>
            <person name="Thang M."/>
            <person name="Chan C."/>
        </authorList>
    </citation>
    <scope>NUCLEOTIDE SEQUENCE</scope>
</reference>
<accession>A0AA36IHW5</accession>
<feature type="compositionally biased region" description="Pro residues" evidence="1">
    <location>
        <begin position="102"/>
        <end position="111"/>
    </location>
</feature>
<protein>
    <submittedName>
        <fullName evidence="3">Uncharacterized protein</fullName>
    </submittedName>
</protein>
<dbReference type="Proteomes" id="UP001178507">
    <property type="component" value="Unassembled WGS sequence"/>
</dbReference>
<gene>
    <name evidence="3" type="ORF">EVOR1521_LOCUS12875</name>
</gene>
<feature type="region of interest" description="Disordered" evidence="1">
    <location>
        <begin position="31"/>
        <end position="111"/>
    </location>
</feature>
<feature type="compositionally biased region" description="Low complexity" evidence="1">
    <location>
        <begin position="38"/>
        <end position="61"/>
    </location>
</feature>
<feature type="compositionally biased region" description="Low complexity" evidence="1">
    <location>
        <begin position="70"/>
        <end position="101"/>
    </location>
</feature>
<dbReference type="EMBL" id="CAUJNA010001391">
    <property type="protein sequence ID" value="CAJ1386629.1"/>
    <property type="molecule type" value="Genomic_DNA"/>
</dbReference>
<evidence type="ECO:0000256" key="1">
    <source>
        <dbReference type="SAM" id="MobiDB-lite"/>
    </source>
</evidence>
<keyword evidence="4" id="KW-1185">Reference proteome</keyword>
<keyword evidence="2" id="KW-0732">Signal</keyword>
<name>A0AA36IHW5_9DINO</name>